<evidence type="ECO:0000259" key="18">
    <source>
        <dbReference type="Pfam" id="PF12804"/>
    </source>
</evidence>
<keyword evidence="7 17" id="KW-0677">Repeat</keyword>
<comment type="similarity">
    <text evidence="1 17">In the C-terminal section; belongs to the transferase hexapeptide repeat family.</text>
</comment>
<feature type="binding site" evidence="17">
    <location>
        <position position="225"/>
    </location>
    <ligand>
        <name>UDP-N-acetyl-alpha-D-glucosamine</name>
        <dbReference type="ChEBI" id="CHEBI:57705"/>
    </ligand>
</feature>
<dbReference type="Pfam" id="PF12804">
    <property type="entry name" value="NTP_transf_3"/>
    <property type="match status" value="1"/>
</dbReference>
<evidence type="ECO:0000256" key="14">
    <source>
        <dbReference type="ARBA" id="ARBA00048247"/>
    </source>
</evidence>
<feature type="binding site" evidence="17">
    <location>
        <begin position="8"/>
        <end position="11"/>
    </location>
    <ligand>
        <name>UDP-N-acetyl-alpha-D-glucosamine</name>
        <dbReference type="ChEBI" id="CHEBI:57705"/>
    </ligand>
</feature>
<comment type="caution">
    <text evidence="17">Lacks conserved residue(s) required for the propagation of feature annotation.</text>
</comment>
<feature type="binding site" evidence="17">
    <location>
        <position position="22"/>
    </location>
    <ligand>
        <name>UDP-N-acetyl-alpha-D-glucosamine</name>
        <dbReference type="ChEBI" id="CHEBI:57705"/>
    </ligand>
</feature>
<dbReference type="InterPro" id="IPR038009">
    <property type="entry name" value="GlmU_C_LbH"/>
</dbReference>
<dbReference type="SUPFAM" id="SSF53448">
    <property type="entry name" value="Nucleotide-diphospho-sugar transferases"/>
    <property type="match status" value="1"/>
</dbReference>
<organism evidence="19 20">
    <name type="scientific">Helicobacter baculiformis</name>
    <dbReference type="NCBI Taxonomy" id="427351"/>
    <lineage>
        <taxon>Bacteria</taxon>
        <taxon>Pseudomonadati</taxon>
        <taxon>Campylobacterota</taxon>
        <taxon>Epsilonproteobacteria</taxon>
        <taxon>Campylobacterales</taxon>
        <taxon>Helicobacteraceae</taxon>
        <taxon>Helicobacter</taxon>
    </lineage>
</organism>
<feature type="domain" description="MobA-like NTP transferase" evidence="18">
    <location>
        <begin position="5"/>
        <end position="130"/>
    </location>
</feature>
<comment type="subunit">
    <text evidence="17">Homotrimer.</text>
</comment>
<comment type="cofactor">
    <cofactor evidence="17">
        <name>Mg(2+)</name>
        <dbReference type="ChEBI" id="CHEBI:18420"/>
    </cofactor>
    <text evidence="17">Binds 1 Mg(2+) ion per subunit.</text>
</comment>
<dbReference type="Gene3D" id="2.160.10.10">
    <property type="entry name" value="Hexapeptide repeat proteins"/>
    <property type="match status" value="1"/>
</dbReference>
<evidence type="ECO:0000256" key="13">
    <source>
        <dbReference type="ARBA" id="ARBA00023316"/>
    </source>
</evidence>
<evidence type="ECO:0000256" key="4">
    <source>
        <dbReference type="ARBA" id="ARBA00022679"/>
    </source>
</evidence>
<feature type="binding site" evidence="17">
    <location>
        <begin position="362"/>
        <end position="363"/>
    </location>
    <ligand>
        <name>acetyl-CoA</name>
        <dbReference type="ChEBI" id="CHEBI:57288"/>
    </ligand>
</feature>
<evidence type="ECO:0000256" key="8">
    <source>
        <dbReference type="ARBA" id="ARBA00022842"/>
    </source>
</evidence>
<keyword evidence="5 17" id="KW-0548">Nucleotidyltransferase</keyword>
<feature type="binding site" evidence="17">
    <location>
        <position position="399"/>
    </location>
    <ligand>
        <name>acetyl-CoA</name>
        <dbReference type="ChEBI" id="CHEBI:57288"/>
    </ligand>
</feature>
<accession>A0ABV7ZKD8</accession>
<dbReference type="Proteomes" id="UP001595783">
    <property type="component" value="Unassembled WGS sequence"/>
</dbReference>
<comment type="catalytic activity">
    <reaction evidence="14 17">
        <text>alpha-D-glucosamine 1-phosphate + acetyl-CoA = N-acetyl-alpha-D-glucosamine 1-phosphate + CoA + H(+)</text>
        <dbReference type="Rhea" id="RHEA:13725"/>
        <dbReference type="ChEBI" id="CHEBI:15378"/>
        <dbReference type="ChEBI" id="CHEBI:57287"/>
        <dbReference type="ChEBI" id="CHEBI:57288"/>
        <dbReference type="ChEBI" id="CHEBI:57776"/>
        <dbReference type="ChEBI" id="CHEBI:58516"/>
        <dbReference type="EC" id="2.3.1.157"/>
    </reaction>
</comment>
<feature type="region of interest" description="N-acetyltransferase" evidence="17">
    <location>
        <begin position="249"/>
        <end position="432"/>
    </location>
</feature>
<keyword evidence="10 17" id="KW-0573">Peptidoglycan synthesis</keyword>
<feature type="binding site" evidence="17">
    <location>
        <position position="342"/>
    </location>
    <ligand>
        <name>UDP-N-acetyl-alpha-D-glucosamine</name>
        <dbReference type="ChEBI" id="CHEBI:57705"/>
    </ligand>
</feature>
<feature type="active site" description="Proton acceptor" evidence="17">
    <location>
        <position position="339"/>
    </location>
</feature>
<dbReference type="RefSeq" id="WP_104752410.1">
    <property type="nucleotide sequence ID" value="NZ_FZMF01000026.1"/>
</dbReference>
<gene>
    <name evidence="17 19" type="primary">glmU</name>
    <name evidence="19" type="ORF">ACFOPX_03685</name>
</gene>
<keyword evidence="13 17" id="KW-0961">Cell wall biogenesis/degradation</keyword>
<comment type="caution">
    <text evidence="19">The sequence shown here is derived from an EMBL/GenBank/DDBJ whole genome shotgun (WGS) entry which is preliminary data.</text>
</comment>
<dbReference type="HAMAP" id="MF_01631">
    <property type="entry name" value="GlmU"/>
    <property type="match status" value="1"/>
</dbReference>
<evidence type="ECO:0000313" key="19">
    <source>
        <dbReference type="EMBL" id="MFC3847635.1"/>
    </source>
</evidence>
<dbReference type="EC" id="2.3.1.157" evidence="17"/>
<comment type="catalytic activity">
    <reaction evidence="15 17">
        <text>N-acetyl-alpha-D-glucosamine 1-phosphate + UTP + H(+) = UDP-N-acetyl-alpha-D-glucosamine + diphosphate</text>
        <dbReference type="Rhea" id="RHEA:13509"/>
        <dbReference type="ChEBI" id="CHEBI:15378"/>
        <dbReference type="ChEBI" id="CHEBI:33019"/>
        <dbReference type="ChEBI" id="CHEBI:46398"/>
        <dbReference type="ChEBI" id="CHEBI:57705"/>
        <dbReference type="ChEBI" id="CHEBI:57776"/>
        <dbReference type="EC" id="2.7.7.23"/>
    </reaction>
</comment>
<feature type="binding site" evidence="17">
    <location>
        <position position="168"/>
    </location>
    <ligand>
        <name>UDP-N-acetyl-alpha-D-glucosamine</name>
        <dbReference type="ChEBI" id="CHEBI:57705"/>
    </ligand>
</feature>
<keyword evidence="12 17" id="KW-0012">Acyltransferase</keyword>
<comment type="pathway">
    <text evidence="17">Nucleotide-sugar biosynthesis; UDP-N-acetyl-alpha-D-glucosamine biosynthesis; UDP-N-acetyl-alpha-D-glucosamine from N-acetyl-alpha-D-glucosamine 1-phosphate: step 1/1.</text>
</comment>
<feature type="region of interest" description="Linker" evidence="17">
    <location>
        <begin position="228"/>
        <end position="248"/>
    </location>
</feature>
<dbReference type="NCBIfam" id="NF010939">
    <property type="entry name" value="PRK14359.1"/>
    <property type="match status" value="1"/>
</dbReference>
<evidence type="ECO:0000256" key="16">
    <source>
        <dbReference type="ARBA" id="ARBA00049628"/>
    </source>
</evidence>
<dbReference type="InterPro" id="IPR005882">
    <property type="entry name" value="Bifunctional_GlmU"/>
</dbReference>
<evidence type="ECO:0000256" key="10">
    <source>
        <dbReference type="ARBA" id="ARBA00022984"/>
    </source>
</evidence>
<dbReference type="InterPro" id="IPR011004">
    <property type="entry name" value="Trimer_LpxA-like_sf"/>
</dbReference>
<dbReference type="SUPFAM" id="SSF51161">
    <property type="entry name" value="Trimeric LpxA-like enzymes"/>
    <property type="match status" value="1"/>
</dbReference>
<feature type="binding site" evidence="17">
    <location>
        <position position="356"/>
    </location>
    <ligand>
        <name>acetyl-CoA</name>
        <dbReference type="ChEBI" id="CHEBI:57288"/>
    </ligand>
</feature>
<keyword evidence="3 17" id="KW-0963">Cytoplasm</keyword>
<feature type="binding site" evidence="17">
    <location>
        <begin position="83"/>
        <end position="84"/>
    </location>
    <ligand>
        <name>UDP-N-acetyl-alpha-D-glucosamine</name>
        <dbReference type="ChEBI" id="CHEBI:57705"/>
    </ligand>
</feature>
<evidence type="ECO:0000256" key="7">
    <source>
        <dbReference type="ARBA" id="ARBA00022737"/>
    </source>
</evidence>
<feature type="region of interest" description="Pyrophosphorylase" evidence="17">
    <location>
        <begin position="1"/>
        <end position="227"/>
    </location>
</feature>
<evidence type="ECO:0000256" key="9">
    <source>
        <dbReference type="ARBA" id="ARBA00022960"/>
    </source>
</evidence>
<feature type="binding site" evidence="17">
    <location>
        <position position="381"/>
    </location>
    <ligand>
        <name>acetyl-CoA</name>
        <dbReference type="ChEBI" id="CHEBI:57288"/>
    </ligand>
</feature>
<dbReference type="InterPro" id="IPR025877">
    <property type="entry name" value="MobA-like_NTP_Trfase"/>
</dbReference>
<evidence type="ECO:0000256" key="12">
    <source>
        <dbReference type="ARBA" id="ARBA00023315"/>
    </source>
</evidence>
<dbReference type="CDD" id="cd03353">
    <property type="entry name" value="LbH_GlmU_C"/>
    <property type="match status" value="1"/>
</dbReference>
<feature type="binding site" evidence="17">
    <location>
        <position position="328"/>
    </location>
    <ligand>
        <name>UDP-N-acetyl-alpha-D-glucosamine</name>
        <dbReference type="ChEBI" id="CHEBI:57705"/>
    </ligand>
</feature>
<keyword evidence="20" id="KW-1185">Reference proteome</keyword>
<evidence type="ECO:0000313" key="20">
    <source>
        <dbReference type="Proteomes" id="UP001595783"/>
    </source>
</evidence>
<feature type="binding site" evidence="17">
    <location>
        <position position="311"/>
    </location>
    <ligand>
        <name>UDP-N-acetyl-alpha-D-glucosamine</name>
        <dbReference type="ChEBI" id="CHEBI:57705"/>
    </ligand>
</feature>
<feature type="binding site" evidence="17">
    <location>
        <position position="225"/>
    </location>
    <ligand>
        <name>Mg(2+)</name>
        <dbReference type="ChEBI" id="CHEBI:18420"/>
    </ligand>
</feature>
<dbReference type="PANTHER" id="PTHR43584">
    <property type="entry name" value="NUCLEOTIDYL TRANSFERASE"/>
    <property type="match status" value="1"/>
</dbReference>
<proteinExistence type="inferred from homology"/>
<comment type="similarity">
    <text evidence="2 17">In the N-terminal section; belongs to the N-acetylglucosamine-1-phosphate uridyltransferase family.</text>
</comment>
<keyword evidence="6 17" id="KW-0479">Metal-binding</keyword>
<keyword evidence="9 17" id="KW-0133">Cell shape</keyword>
<feature type="binding site" evidence="17">
    <location>
        <position position="416"/>
    </location>
    <ligand>
        <name>acetyl-CoA</name>
        <dbReference type="ChEBI" id="CHEBI:57288"/>
    </ligand>
</feature>
<feature type="binding site" evidence="17">
    <location>
        <position position="139"/>
    </location>
    <ligand>
        <name>UDP-N-acetyl-alpha-D-glucosamine</name>
        <dbReference type="ChEBI" id="CHEBI:57705"/>
    </ligand>
</feature>
<dbReference type="EC" id="2.7.7.23" evidence="17"/>
<feature type="binding site" evidence="17">
    <location>
        <position position="353"/>
    </location>
    <ligand>
        <name>UDP-N-acetyl-alpha-D-glucosamine</name>
        <dbReference type="ChEBI" id="CHEBI:57705"/>
    </ligand>
</feature>
<evidence type="ECO:0000256" key="15">
    <source>
        <dbReference type="ARBA" id="ARBA00048493"/>
    </source>
</evidence>
<comment type="function">
    <text evidence="16 17">Catalyzes the last two sequential reactions in the de novo biosynthetic pathway for UDP-N-acetylglucosamine (UDP-GlcNAc). The C-terminal domain catalyzes the transfer of acetyl group from acetyl coenzyme A to glucosamine-1-phosphate (GlcN-1-P) to produce N-acetylglucosamine-1-phosphate (GlcNAc-1-P), which is converted into UDP-GlcNAc by the transfer of uridine 5-monophosphate (from uridine 5-triphosphate), a reaction catalyzed by the N-terminal domain.</text>
</comment>
<reference evidence="20" key="1">
    <citation type="journal article" date="2019" name="Int. J. Syst. Evol. Microbiol.">
        <title>The Global Catalogue of Microorganisms (GCM) 10K type strain sequencing project: providing services to taxonomists for standard genome sequencing and annotation.</title>
        <authorList>
            <consortium name="The Broad Institute Genomics Platform"/>
            <consortium name="The Broad Institute Genome Sequencing Center for Infectious Disease"/>
            <person name="Wu L."/>
            <person name="Ma J."/>
        </authorList>
    </citation>
    <scope>NUCLEOTIDE SEQUENCE [LARGE SCALE GENOMIC DNA]</scope>
    <source>
        <strain evidence="20">CCUG 53816</strain>
    </source>
</reference>
<dbReference type="CDD" id="cd02540">
    <property type="entry name" value="GT2_GlmU_N_bac"/>
    <property type="match status" value="1"/>
</dbReference>
<dbReference type="InterPro" id="IPR050065">
    <property type="entry name" value="GlmU-like"/>
</dbReference>
<keyword evidence="8 17" id="KW-0460">Magnesium</keyword>
<dbReference type="NCBIfam" id="TIGR01173">
    <property type="entry name" value="glmU"/>
    <property type="match status" value="1"/>
</dbReference>
<protein>
    <recommendedName>
        <fullName evidence="17">Bifunctional protein GlmU</fullName>
    </recommendedName>
    <domain>
        <recommendedName>
            <fullName evidence="17">UDP-N-acetylglucosamine pyrophosphorylase</fullName>
            <ecNumber evidence="17">2.7.7.23</ecNumber>
        </recommendedName>
        <alternativeName>
            <fullName evidence="17">N-acetylglucosamine-1-phosphate uridyltransferase</fullName>
        </alternativeName>
    </domain>
    <domain>
        <recommendedName>
            <fullName evidence="17">Glucosamine-1-phosphate N-acetyltransferase</fullName>
            <ecNumber evidence="17">2.3.1.157</ecNumber>
        </recommendedName>
    </domain>
</protein>
<dbReference type="GO" id="GO:0003977">
    <property type="term" value="F:UDP-N-acetylglucosamine diphosphorylase activity"/>
    <property type="evidence" value="ECO:0007669"/>
    <property type="project" value="UniProtKB-EC"/>
</dbReference>
<dbReference type="EMBL" id="JBHRZO010000018">
    <property type="protein sequence ID" value="MFC3847635.1"/>
    <property type="molecule type" value="Genomic_DNA"/>
</dbReference>
<feature type="binding site" evidence="17">
    <location>
        <position position="108"/>
    </location>
    <ligand>
        <name>Mg(2+)</name>
        <dbReference type="ChEBI" id="CHEBI:18420"/>
    </ligand>
</feature>
<evidence type="ECO:0000256" key="5">
    <source>
        <dbReference type="ARBA" id="ARBA00022695"/>
    </source>
</evidence>
<dbReference type="PANTHER" id="PTHR43584:SF3">
    <property type="entry name" value="BIFUNCTIONAL PROTEIN GLMU"/>
    <property type="match status" value="1"/>
</dbReference>
<evidence type="ECO:0000256" key="17">
    <source>
        <dbReference type="HAMAP-Rule" id="MF_01631"/>
    </source>
</evidence>
<keyword evidence="11 17" id="KW-0511">Multifunctional enzyme</keyword>
<keyword evidence="4 17" id="KW-0808">Transferase</keyword>
<evidence type="ECO:0000256" key="3">
    <source>
        <dbReference type="ARBA" id="ARBA00022490"/>
    </source>
</evidence>
<evidence type="ECO:0000256" key="11">
    <source>
        <dbReference type="ARBA" id="ARBA00023268"/>
    </source>
</evidence>
<dbReference type="InterPro" id="IPR029044">
    <property type="entry name" value="Nucleotide-diphossugar_trans"/>
</dbReference>
<comment type="subcellular location">
    <subcellularLocation>
        <location evidence="17">Cytoplasm</location>
    </subcellularLocation>
</comment>
<evidence type="ECO:0000256" key="2">
    <source>
        <dbReference type="ARBA" id="ARBA00007947"/>
    </source>
</evidence>
<comment type="pathway">
    <text evidence="17">Nucleotide-sugar biosynthesis; UDP-N-acetyl-alpha-D-glucosamine biosynthesis; N-acetyl-alpha-D-glucosamine 1-phosphate from alpha-D-glucosamine 6-phosphate (route II): step 2/2.</text>
</comment>
<feature type="binding site" evidence="17">
    <location>
        <position position="153"/>
    </location>
    <ligand>
        <name>UDP-N-acetyl-alpha-D-glucosamine</name>
        <dbReference type="ChEBI" id="CHEBI:57705"/>
    </ligand>
</feature>
<comment type="pathway">
    <text evidence="17">Bacterial outer membrane biogenesis; LPS lipid A biosynthesis.</text>
</comment>
<sequence length="432" mass="46785">MNLSVIILAAGKGTRMKSSLPKVLHPLCGRAMLFYVLESALALSEDVHVILAHQHERIRAALQEAFPNAPIHIHIQDAANFPGTGGALLQQGALIACAHEKILILNADMPLISASILQPLLEYSHAIGVFELEGARGYGRVRIQEGLAQAIVEEKDAPTEILKLPSLNAGIYVFSKAFLQAYLPKLDAQNAQREYYLTQLIALGAQGGVEIVPVHVSAQACMGVNSLSELARAQEVLLERLRQEAMDQGVRLEMPHTIYLDCQVRFEGDCVIEQGARLVGCVLKDTHIKAHSVVEQSTIENSTIGPLAHVRPKCHIVDSHIGNFVELKNAQLKGVKAGHLSYLGDCRIDEGSNVGAGVITCNYDGKTKHQTTIGKHVFIGSDTQLIAPLNIPSHVLIGAGSTITTAMQEGDLVLSRTPQTNKAQGYFKFFKS</sequence>
<evidence type="ECO:0000256" key="1">
    <source>
        <dbReference type="ARBA" id="ARBA00007707"/>
    </source>
</evidence>
<name>A0ABV7ZKD8_9HELI</name>
<dbReference type="Gene3D" id="3.90.550.10">
    <property type="entry name" value="Spore Coat Polysaccharide Biosynthesis Protein SpsA, Chain A"/>
    <property type="match status" value="1"/>
</dbReference>
<evidence type="ECO:0000256" key="6">
    <source>
        <dbReference type="ARBA" id="ARBA00022723"/>
    </source>
</evidence>